<name>A0A5D3K7Q0_9BRAD</name>
<feature type="domain" description="HTH araC/xylS-type" evidence="3">
    <location>
        <begin position="226"/>
        <end position="324"/>
    </location>
</feature>
<evidence type="ECO:0000256" key="1">
    <source>
        <dbReference type="ARBA" id="ARBA00023015"/>
    </source>
</evidence>
<evidence type="ECO:0000256" key="2">
    <source>
        <dbReference type="ARBA" id="ARBA00023163"/>
    </source>
</evidence>
<keyword evidence="5" id="KW-1185">Reference proteome</keyword>
<dbReference type="InterPro" id="IPR002818">
    <property type="entry name" value="DJ-1/PfpI"/>
</dbReference>
<dbReference type="AlphaFoldDB" id="A0A5D3K7Q0"/>
<accession>A0A5D3K7Q0</accession>
<sequence length="335" mass="36246">MSTPAASASPERHIVVLVYPDIMAMDVCGPLEAFAMANALAGRGLYRLSVAAVTADPITTSLGFSIVPNAALADLAGPIDTLLVAGGYGHVAALRDPALTGWLREAAPRARRHGSICTGAFPLAAAGLLDGKRATTHWALAPSFAQNYPATTLDIDSIFVRDGQTYTSAGITAGIDLALALIEEDHGRTFALRVARSLVVFLKRPGGQSQFSTHLQAQFSAVPALRKAQEWALAHLAEDLSAEALAAHVGMSERNFRRLFVDELHETPREYVERIRLDEARRQIEDTDLPAQTVAKRCGFGSVHSLRRAFVRRLGVTPQWYRAQFQKNEAARDVI</sequence>
<keyword evidence="2" id="KW-0804">Transcription</keyword>
<proteinExistence type="predicted"/>
<dbReference type="PROSITE" id="PS01124">
    <property type="entry name" value="HTH_ARAC_FAMILY_2"/>
    <property type="match status" value="1"/>
</dbReference>
<dbReference type="SUPFAM" id="SSF52317">
    <property type="entry name" value="Class I glutamine amidotransferase-like"/>
    <property type="match status" value="1"/>
</dbReference>
<dbReference type="PANTHER" id="PTHR43130">
    <property type="entry name" value="ARAC-FAMILY TRANSCRIPTIONAL REGULATOR"/>
    <property type="match status" value="1"/>
</dbReference>
<dbReference type="GO" id="GO:0043565">
    <property type="term" value="F:sequence-specific DNA binding"/>
    <property type="evidence" value="ECO:0007669"/>
    <property type="project" value="InterPro"/>
</dbReference>
<dbReference type="Pfam" id="PF01965">
    <property type="entry name" value="DJ-1_PfpI"/>
    <property type="match status" value="1"/>
</dbReference>
<dbReference type="Gene3D" id="3.40.50.880">
    <property type="match status" value="1"/>
</dbReference>
<dbReference type="InterPro" id="IPR018060">
    <property type="entry name" value="HTH_AraC"/>
</dbReference>
<dbReference type="InterPro" id="IPR052158">
    <property type="entry name" value="INH-QAR"/>
</dbReference>
<dbReference type="SUPFAM" id="SSF46689">
    <property type="entry name" value="Homeodomain-like"/>
    <property type="match status" value="2"/>
</dbReference>
<dbReference type="SMART" id="SM00342">
    <property type="entry name" value="HTH_ARAC"/>
    <property type="match status" value="1"/>
</dbReference>
<comment type="caution">
    <text evidence="4">The sequence shown here is derived from an EMBL/GenBank/DDBJ whole genome shotgun (WGS) entry which is preliminary data.</text>
</comment>
<dbReference type="InterPro" id="IPR029062">
    <property type="entry name" value="Class_I_gatase-like"/>
</dbReference>
<dbReference type="Pfam" id="PF12833">
    <property type="entry name" value="HTH_18"/>
    <property type="match status" value="1"/>
</dbReference>
<dbReference type="EMBL" id="VSSS01000052">
    <property type="protein sequence ID" value="TYL90339.1"/>
    <property type="molecule type" value="Genomic_DNA"/>
</dbReference>
<gene>
    <name evidence="4" type="ORF">FXB40_32300</name>
</gene>
<organism evidence="4 5">
    <name type="scientific">Bradyrhizobium rifense</name>
    <dbReference type="NCBI Taxonomy" id="515499"/>
    <lineage>
        <taxon>Bacteria</taxon>
        <taxon>Pseudomonadati</taxon>
        <taxon>Pseudomonadota</taxon>
        <taxon>Alphaproteobacteria</taxon>
        <taxon>Hyphomicrobiales</taxon>
        <taxon>Nitrobacteraceae</taxon>
        <taxon>Bradyrhizobium</taxon>
    </lineage>
</organism>
<evidence type="ECO:0000313" key="5">
    <source>
        <dbReference type="Proteomes" id="UP000324758"/>
    </source>
</evidence>
<evidence type="ECO:0000313" key="4">
    <source>
        <dbReference type="EMBL" id="TYL90339.1"/>
    </source>
</evidence>
<reference evidence="4 5" key="1">
    <citation type="submission" date="2019-08" db="EMBL/GenBank/DDBJ databases">
        <title>Bradyrhizobium hipponensis sp. nov., a rhizobium isolated from a Lupinus angustifolius root nodule in Tunisia.</title>
        <authorList>
            <person name="Off K."/>
            <person name="Rejili M."/>
            <person name="Mars M."/>
            <person name="Brachmann A."/>
            <person name="Marin M."/>
        </authorList>
    </citation>
    <scope>NUCLEOTIDE SEQUENCE [LARGE SCALE GENOMIC DNA]</scope>
    <source>
        <strain evidence="4 5">CTAW71</strain>
    </source>
</reference>
<protein>
    <submittedName>
        <fullName evidence="4">GlxA family transcriptional regulator</fullName>
    </submittedName>
</protein>
<dbReference type="RefSeq" id="WP_148776160.1">
    <property type="nucleotide sequence ID" value="NZ_VSSS01000052.1"/>
</dbReference>
<dbReference type="Proteomes" id="UP000324758">
    <property type="component" value="Unassembled WGS sequence"/>
</dbReference>
<dbReference type="Gene3D" id="1.10.10.60">
    <property type="entry name" value="Homeodomain-like"/>
    <property type="match status" value="1"/>
</dbReference>
<dbReference type="GO" id="GO:0003700">
    <property type="term" value="F:DNA-binding transcription factor activity"/>
    <property type="evidence" value="ECO:0007669"/>
    <property type="project" value="InterPro"/>
</dbReference>
<dbReference type="OrthoDB" id="9793422at2"/>
<dbReference type="InterPro" id="IPR009057">
    <property type="entry name" value="Homeodomain-like_sf"/>
</dbReference>
<evidence type="ECO:0000259" key="3">
    <source>
        <dbReference type="PROSITE" id="PS01124"/>
    </source>
</evidence>
<keyword evidence="1" id="KW-0805">Transcription regulation</keyword>
<dbReference type="CDD" id="cd03137">
    <property type="entry name" value="GATase1_AraC_1"/>
    <property type="match status" value="1"/>
</dbReference>
<dbReference type="PANTHER" id="PTHR43130:SF3">
    <property type="entry name" value="HTH-TYPE TRANSCRIPTIONAL REGULATOR RV1931C"/>
    <property type="match status" value="1"/>
</dbReference>